<organism evidence="6 7">
    <name type="scientific">[Eubacterium] siraeum 70/3</name>
    <dbReference type="NCBI Taxonomy" id="657319"/>
    <lineage>
        <taxon>Bacteria</taxon>
        <taxon>Bacillati</taxon>
        <taxon>Bacillota</taxon>
        <taxon>Clostridia</taxon>
        <taxon>Eubacteriales</taxon>
        <taxon>Oscillospiraceae</taxon>
        <taxon>Oscillospiraceae incertae sedis</taxon>
    </lineage>
</organism>
<dbReference type="PATRIC" id="fig|657319.3.peg.1204"/>
<feature type="domain" description="RNA polymerase sigma-70 region 2" evidence="5">
    <location>
        <begin position="25"/>
        <end position="89"/>
    </location>
</feature>
<dbReference type="InterPro" id="IPR013325">
    <property type="entry name" value="RNA_pol_sigma_r2"/>
</dbReference>
<dbReference type="BioCyc" id="ESIR657319:G136K-772-MONOMER"/>
<reference evidence="6 7" key="1">
    <citation type="submission" date="2010-03" db="EMBL/GenBank/DDBJ databases">
        <title>The genome sequence of Eubacterium siraeum 70/3.</title>
        <authorList>
            <consortium name="metaHIT consortium -- http://www.metahit.eu/"/>
            <person name="Pajon A."/>
            <person name="Turner K."/>
            <person name="Parkhill J."/>
            <person name="Duncan S."/>
            <person name="Flint H."/>
        </authorList>
    </citation>
    <scope>NUCLEOTIDE SEQUENCE [LARGE SCALE GENOMIC DNA]</scope>
    <source>
        <strain evidence="6 7">70/3</strain>
    </source>
</reference>
<dbReference type="GO" id="GO:0006352">
    <property type="term" value="P:DNA-templated transcription initiation"/>
    <property type="evidence" value="ECO:0007669"/>
    <property type="project" value="InterPro"/>
</dbReference>
<dbReference type="AlphaFoldDB" id="D4JSR7"/>
<evidence type="ECO:0000313" key="7">
    <source>
        <dbReference type="Proteomes" id="UP000008803"/>
    </source>
</evidence>
<dbReference type="Pfam" id="PF04542">
    <property type="entry name" value="Sigma70_r2"/>
    <property type="match status" value="1"/>
</dbReference>
<dbReference type="KEGG" id="esu:EUS_09110"/>
<gene>
    <name evidence="6" type="ORF">EUS_09110</name>
</gene>
<keyword evidence="6" id="KW-0240">DNA-directed RNA polymerase</keyword>
<evidence type="ECO:0000256" key="1">
    <source>
        <dbReference type="ARBA" id="ARBA00023015"/>
    </source>
</evidence>
<dbReference type="PANTHER" id="PTHR43133">
    <property type="entry name" value="RNA POLYMERASE ECF-TYPE SIGMA FACTO"/>
    <property type="match status" value="1"/>
</dbReference>
<sequence>MNISDKNITTLLESRNEQALKLLSEKYGGLCSSISYNVLGNRSDSEEVTNDTYMKVWNTIPPEKPRSLCAYVAKIVRNLSLDKLRYNNRSKRCGETDALLSELEECIPATDNTEKSAENNELKSVLNTFLA</sequence>
<dbReference type="InterPro" id="IPR007627">
    <property type="entry name" value="RNA_pol_sigma70_r2"/>
</dbReference>
<dbReference type="GO" id="GO:0000428">
    <property type="term" value="C:DNA-directed RNA polymerase complex"/>
    <property type="evidence" value="ECO:0007669"/>
    <property type="project" value="UniProtKB-KW"/>
</dbReference>
<accession>D4JSR7</accession>
<evidence type="ECO:0000256" key="2">
    <source>
        <dbReference type="ARBA" id="ARBA00023082"/>
    </source>
</evidence>
<dbReference type="InterPro" id="IPR039425">
    <property type="entry name" value="RNA_pol_sigma-70-like"/>
</dbReference>
<evidence type="ECO:0000256" key="3">
    <source>
        <dbReference type="ARBA" id="ARBA00023125"/>
    </source>
</evidence>
<keyword evidence="4" id="KW-0804">Transcription</keyword>
<dbReference type="SUPFAM" id="SSF88946">
    <property type="entry name" value="Sigma2 domain of RNA polymerase sigma factors"/>
    <property type="match status" value="1"/>
</dbReference>
<dbReference type="Proteomes" id="UP000008803">
    <property type="component" value="Chromosome"/>
</dbReference>
<dbReference type="Gene3D" id="1.10.1740.10">
    <property type="match status" value="1"/>
</dbReference>
<dbReference type="GO" id="GO:0016987">
    <property type="term" value="F:sigma factor activity"/>
    <property type="evidence" value="ECO:0007669"/>
    <property type="project" value="UniProtKB-KW"/>
</dbReference>
<reference evidence="6 7" key="2">
    <citation type="submission" date="2010-03" db="EMBL/GenBank/DDBJ databases">
        <authorList>
            <person name="Pajon A."/>
        </authorList>
    </citation>
    <scope>NUCLEOTIDE SEQUENCE [LARGE SCALE GENOMIC DNA]</scope>
    <source>
        <strain evidence="6 7">70/3</strain>
    </source>
</reference>
<keyword evidence="3" id="KW-0238">DNA-binding</keyword>
<keyword evidence="1" id="KW-0805">Transcription regulation</keyword>
<dbReference type="GO" id="GO:0003677">
    <property type="term" value="F:DNA binding"/>
    <property type="evidence" value="ECO:0007669"/>
    <property type="project" value="UniProtKB-KW"/>
</dbReference>
<proteinExistence type="predicted"/>
<protein>
    <submittedName>
        <fullName evidence="6">DNA-directed RNA polymerase specialized sigma subunit, sigma24 homolog</fullName>
    </submittedName>
</protein>
<name>D4JSR7_9FIRM</name>
<keyword evidence="2" id="KW-0731">Sigma factor</keyword>
<evidence type="ECO:0000313" key="6">
    <source>
        <dbReference type="EMBL" id="CBK96136.1"/>
    </source>
</evidence>
<dbReference type="EMBL" id="FP929044">
    <property type="protein sequence ID" value="CBK96136.1"/>
    <property type="molecule type" value="Genomic_DNA"/>
</dbReference>
<evidence type="ECO:0000256" key="4">
    <source>
        <dbReference type="ARBA" id="ARBA00023163"/>
    </source>
</evidence>
<dbReference type="PANTHER" id="PTHR43133:SF8">
    <property type="entry name" value="RNA POLYMERASE SIGMA FACTOR HI_1459-RELATED"/>
    <property type="match status" value="1"/>
</dbReference>
<evidence type="ECO:0000259" key="5">
    <source>
        <dbReference type="Pfam" id="PF04542"/>
    </source>
</evidence>
<dbReference type="HOGENOM" id="CLU_047691_9_7_9"/>